<evidence type="ECO:0000313" key="2">
    <source>
        <dbReference type="Proteomes" id="UP000488521"/>
    </source>
</evidence>
<comment type="caution">
    <text evidence="1">The sequence shown here is derived from an EMBL/GenBank/DDBJ whole genome shotgun (WGS) entry which is preliminary data.</text>
</comment>
<dbReference type="GeneID" id="29792387"/>
<gene>
    <name evidence="1" type="ORF">GAN59_08985</name>
</gene>
<evidence type="ECO:0000313" key="1">
    <source>
        <dbReference type="EMBL" id="KAB4475588.1"/>
    </source>
</evidence>
<dbReference type="RefSeq" id="WP_005810759.1">
    <property type="nucleotide sequence ID" value="NZ_JANUIX010000002.1"/>
</dbReference>
<proteinExistence type="predicted"/>
<reference evidence="1 2" key="1">
    <citation type="journal article" date="2019" name="Nat. Med.">
        <title>A library of human gut bacterial isolates paired with longitudinal multiomics data enables mechanistic microbiome research.</title>
        <authorList>
            <person name="Poyet M."/>
            <person name="Groussin M."/>
            <person name="Gibbons S.M."/>
            <person name="Avila-Pacheco J."/>
            <person name="Jiang X."/>
            <person name="Kearney S.M."/>
            <person name="Perrotta A.R."/>
            <person name="Berdy B."/>
            <person name="Zhao S."/>
            <person name="Lieberman T.D."/>
            <person name="Swanson P.K."/>
            <person name="Smith M."/>
            <person name="Roesemann S."/>
            <person name="Alexander J.E."/>
            <person name="Rich S.A."/>
            <person name="Livny J."/>
            <person name="Vlamakis H."/>
            <person name="Clish C."/>
            <person name="Bullock K."/>
            <person name="Deik A."/>
            <person name="Scott J."/>
            <person name="Pierce K.A."/>
            <person name="Xavier R.J."/>
            <person name="Alm E.J."/>
        </authorList>
    </citation>
    <scope>NUCLEOTIDE SEQUENCE [LARGE SCALE GENOMIC DNA]</scope>
    <source>
        <strain evidence="1 2">BIOML-A156</strain>
    </source>
</reference>
<accession>A0A6I0SA90</accession>
<dbReference type="AlphaFoldDB" id="A0A6I0SA90"/>
<sequence length="382" mass="45284">MLKYTYHLEYYIGSAPHNKHEGFYSCNELLEKEIVLTEKDVRCLRITPLTRLASFLVGSAYLATDELRQLCYIYDGEYQIYVRVIERYDNMFELSDSLSNDLYLFINRISKAILFFEKADLTVGDIVEIGDSLKNKLLSLDLFSNYLLIEAEVDFLIHIDRLSSLKYCKAIVQEIISIINEDVMLAYNKVEYVRLDERHKQLFDIVQSSIEGINGVLYKMTTLFGFSYQYTPYVSLRTFFNRILEYLDLEIGISDTSNQKVEILQNNIEENSKQELLEKLCPVYKNRKELETILDEIDEHYHIEACSKLDKVAIILLLREHCNFLNQNIAKKFNQLRKLVLQYYGFSDVSYKENDCKEKRIELYGYYPMFWEKMKNRNSRYC</sequence>
<organism evidence="1 2">
    <name type="scientific">Bacteroides thetaiotaomicron</name>
    <dbReference type="NCBI Taxonomy" id="818"/>
    <lineage>
        <taxon>Bacteria</taxon>
        <taxon>Pseudomonadati</taxon>
        <taxon>Bacteroidota</taxon>
        <taxon>Bacteroidia</taxon>
        <taxon>Bacteroidales</taxon>
        <taxon>Bacteroidaceae</taxon>
        <taxon>Bacteroides</taxon>
    </lineage>
</organism>
<dbReference type="EMBL" id="WCRS01000004">
    <property type="protein sequence ID" value="KAB4475588.1"/>
    <property type="molecule type" value="Genomic_DNA"/>
</dbReference>
<name>A0A6I0SA90_BACT4</name>
<dbReference type="Proteomes" id="UP000488521">
    <property type="component" value="Unassembled WGS sequence"/>
</dbReference>
<protein>
    <submittedName>
        <fullName evidence="1">Uncharacterized protein</fullName>
    </submittedName>
</protein>